<name>A0A4R7V7P1_9PSEU</name>
<proteinExistence type="predicted"/>
<protein>
    <recommendedName>
        <fullName evidence="3">ASCH domain-containing protein</fullName>
    </recommendedName>
</protein>
<keyword evidence="2" id="KW-1185">Reference proteome</keyword>
<evidence type="ECO:0000313" key="1">
    <source>
        <dbReference type="EMBL" id="TDV44195.1"/>
    </source>
</evidence>
<sequence>MSLNPEYYELIWQGLKRHEFRRRYVAGRATTWYVYLTAPASKLAAVIDLDAAIMDTPRRIADIC</sequence>
<dbReference type="Proteomes" id="UP000294927">
    <property type="component" value="Unassembled WGS sequence"/>
</dbReference>
<gene>
    <name evidence="1" type="ORF">CLV71_114104</name>
</gene>
<dbReference type="EMBL" id="SOCP01000014">
    <property type="protein sequence ID" value="TDV44195.1"/>
    <property type="molecule type" value="Genomic_DNA"/>
</dbReference>
<organism evidence="1 2">
    <name type="scientific">Actinophytocola oryzae</name>
    <dbReference type="NCBI Taxonomy" id="502181"/>
    <lineage>
        <taxon>Bacteria</taxon>
        <taxon>Bacillati</taxon>
        <taxon>Actinomycetota</taxon>
        <taxon>Actinomycetes</taxon>
        <taxon>Pseudonocardiales</taxon>
        <taxon>Pseudonocardiaceae</taxon>
    </lineage>
</organism>
<accession>A0A4R7V7P1</accession>
<evidence type="ECO:0008006" key="3">
    <source>
        <dbReference type="Google" id="ProtNLM"/>
    </source>
</evidence>
<evidence type="ECO:0000313" key="2">
    <source>
        <dbReference type="Proteomes" id="UP000294927"/>
    </source>
</evidence>
<dbReference type="RefSeq" id="WP_243866843.1">
    <property type="nucleotide sequence ID" value="NZ_SOCP01000014.1"/>
</dbReference>
<dbReference type="SUPFAM" id="SSF88697">
    <property type="entry name" value="PUA domain-like"/>
    <property type="match status" value="1"/>
</dbReference>
<comment type="caution">
    <text evidence="1">The sequence shown here is derived from an EMBL/GenBank/DDBJ whole genome shotgun (WGS) entry which is preliminary data.</text>
</comment>
<dbReference type="InterPro" id="IPR015947">
    <property type="entry name" value="PUA-like_sf"/>
</dbReference>
<reference evidence="1 2" key="1">
    <citation type="submission" date="2019-03" db="EMBL/GenBank/DDBJ databases">
        <title>Genomic Encyclopedia of Archaeal and Bacterial Type Strains, Phase II (KMG-II): from individual species to whole genera.</title>
        <authorList>
            <person name="Goeker M."/>
        </authorList>
    </citation>
    <scope>NUCLEOTIDE SEQUENCE [LARGE SCALE GENOMIC DNA]</scope>
    <source>
        <strain evidence="1 2">DSM 45499</strain>
    </source>
</reference>
<dbReference type="AlphaFoldDB" id="A0A4R7V7P1"/>